<evidence type="ECO:0000313" key="5">
    <source>
        <dbReference type="Proteomes" id="UP000694620"/>
    </source>
</evidence>
<sequence length="675" mass="74984">MSLLESILAYLGAGDMQWFCLLTLFVASLVTVAVYLVQSALSSFRFRERRGANSTAREAAALLDWVLALPSWRRQWRRAWLAAINEEAKRLEGSSQLIFEDNNLERLELVVVNVSSFRERNQCKVARCEVASENVSLSINVAQRIANKTDLQMYDVKIQPLQLQLELQLKESEGDIQVTWSFLQLDDYNFSLSPKNNTEGSANSITLKKQICDIICSAHPSVLLSTKSLDEREFKNIHLGSIVKETSPPKPPRAHEWKLLVKNIRVTFIPETSAAGSINPYCLIELDEPPQKLSSPVLKNSASPSWEQPFIFELSAKSKELTLQILDNDISNKSSLVGQASVPFDLFKKHPNGKQTFALKNNDQLAGSVSAEFSYLDSSELRSWPLPTPVPAKKVEMDRTVMPCGTVVTTVTAVKTKPGRSPSSLSSDSPMKASFKAKVSERSVSQQSSPSGATVSKALSSSDTELLMLNGTDPVAEVAIRQLRESAKHKMKSPIKKSTIIISGVSKTPVSQDDEMTLMMGYAAAMDASLNHNPHSAEPDPTVQAHTSDQLALELQDPKEEPSLNLTHEWDNMADHDREADKISHLSVCIADTTTVKKSKGSFLQKSAKLFFRRRRHRKDPGMSQSHNDLVYLDHPETVDKDRKTAAFTRIINKKLLPKNKHRSNPNGSVVDPNA</sequence>
<proteinExistence type="predicted"/>
<feature type="transmembrane region" description="Helical" evidence="2">
    <location>
        <begin position="16"/>
        <end position="37"/>
    </location>
</feature>
<gene>
    <name evidence="4" type="primary">C2CD2</name>
    <name evidence="4" type="synonym">LOC114650474</name>
</gene>
<dbReference type="PANTHER" id="PTHR21119:SF7">
    <property type="entry name" value="C2 DOMAIN-CONTAINING PROTEIN 2"/>
    <property type="match status" value="1"/>
</dbReference>
<reference evidence="4" key="2">
    <citation type="submission" date="2025-08" db="UniProtKB">
        <authorList>
            <consortium name="Ensembl"/>
        </authorList>
    </citation>
    <scope>IDENTIFICATION</scope>
</reference>
<protein>
    <submittedName>
        <fullName evidence="4">C2 calcium dependent domain containing 2</fullName>
    </submittedName>
</protein>
<feature type="compositionally biased region" description="Low complexity" evidence="1">
    <location>
        <begin position="415"/>
        <end position="434"/>
    </location>
</feature>
<dbReference type="OrthoDB" id="9976063at2759"/>
<feature type="compositionally biased region" description="Low complexity" evidence="1">
    <location>
        <begin position="442"/>
        <end position="451"/>
    </location>
</feature>
<keyword evidence="2" id="KW-0812">Transmembrane</keyword>
<dbReference type="InterPro" id="IPR035892">
    <property type="entry name" value="C2_domain_sf"/>
</dbReference>
<dbReference type="PROSITE" id="PS50004">
    <property type="entry name" value="C2"/>
    <property type="match status" value="1"/>
</dbReference>
<evidence type="ECO:0000313" key="4">
    <source>
        <dbReference type="Ensembl" id="ENSECRP00000004198.1"/>
    </source>
</evidence>
<evidence type="ECO:0000256" key="1">
    <source>
        <dbReference type="SAM" id="MobiDB-lite"/>
    </source>
</evidence>
<evidence type="ECO:0000259" key="3">
    <source>
        <dbReference type="PROSITE" id="PS50004"/>
    </source>
</evidence>
<dbReference type="Pfam" id="PF18696">
    <property type="entry name" value="SMP_C2CD2L"/>
    <property type="match status" value="1"/>
</dbReference>
<feature type="region of interest" description="Disordered" evidence="1">
    <location>
        <begin position="415"/>
        <end position="457"/>
    </location>
</feature>
<dbReference type="InterPro" id="IPR040885">
    <property type="entry name" value="SMP_C2CD2L"/>
</dbReference>
<keyword evidence="2" id="KW-0472">Membrane</keyword>
<dbReference type="Pfam" id="PF00168">
    <property type="entry name" value="C2"/>
    <property type="match status" value="1"/>
</dbReference>
<keyword evidence="5" id="KW-1185">Reference proteome</keyword>
<dbReference type="SUPFAM" id="SSF49562">
    <property type="entry name" value="C2 domain (Calcium/lipid-binding domain, CaLB)"/>
    <property type="match status" value="1"/>
</dbReference>
<evidence type="ECO:0000256" key="2">
    <source>
        <dbReference type="SAM" id="Phobius"/>
    </source>
</evidence>
<feature type="domain" description="C2" evidence="3">
    <location>
        <begin position="238"/>
        <end position="357"/>
    </location>
</feature>
<name>A0A8C4RMK9_ERPCA</name>
<organism evidence="4 5">
    <name type="scientific">Erpetoichthys calabaricus</name>
    <name type="common">Rope fish</name>
    <name type="synonym">Calamoichthys calabaricus</name>
    <dbReference type="NCBI Taxonomy" id="27687"/>
    <lineage>
        <taxon>Eukaryota</taxon>
        <taxon>Metazoa</taxon>
        <taxon>Chordata</taxon>
        <taxon>Craniata</taxon>
        <taxon>Vertebrata</taxon>
        <taxon>Euteleostomi</taxon>
        <taxon>Actinopterygii</taxon>
        <taxon>Polypteriformes</taxon>
        <taxon>Polypteridae</taxon>
        <taxon>Erpetoichthys</taxon>
    </lineage>
</organism>
<dbReference type="Proteomes" id="UP000694620">
    <property type="component" value="Chromosome 4"/>
</dbReference>
<dbReference type="Ensembl" id="ENSECRT00000004264.1">
    <property type="protein sequence ID" value="ENSECRP00000004198.1"/>
    <property type="gene ID" value="ENSECRG00000002856.1"/>
</dbReference>
<dbReference type="AlphaFoldDB" id="A0A8C4RMK9"/>
<dbReference type="SMART" id="SM00239">
    <property type="entry name" value="C2"/>
    <property type="match status" value="1"/>
</dbReference>
<dbReference type="InterPro" id="IPR000008">
    <property type="entry name" value="C2_dom"/>
</dbReference>
<reference evidence="4" key="1">
    <citation type="submission" date="2021-06" db="EMBL/GenBank/DDBJ databases">
        <authorList>
            <consortium name="Wellcome Sanger Institute Data Sharing"/>
        </authorList>
    </citation>
    <scope>NUCLEOTIDE SEQUENCE [LARGE SCALE GENOMIC DNA]</scope>
</reference>
<accession>A0A8C4RMK9</accession>
<keyword evidence="2" id="KW-1133">Transmembrane helix</keyword>
<dbReference type="InterPro" id="IPR039934">
    <property type="entry name" value="C2CD2/C2CD2L"/>
</dbReference>
<reference evidence="4" key="3">
    <citation type="submission" date="2025-09" db="UniProtKB">
        <authorList>
            <consortium name="Ensembl"/>
        </authorList>
    </citation>
    <scope>IDENTIFICATION</scope>
</reference>
<dbReference type="GeneTree" id="ENSGT00530000063764"/>
<dbReference type="CDD" id="cd21682">
    <property type="entry name" value="SMP_C2CD2"/>
    <property type="match status" value="1"/>
</dbReference>
<dbReference type="Gene3D" id="2.60.40.150">
    <property type="entry name" value="C2 domain"/>
    <property type="match status" value="1"/>
</dbReference>
<dbReference type="PANTHER" id="PTHR21119">
    <property type="entry name" value="C2 DOMAIN-CONTAINING PROTEIN"/>
    <property type="match status" value="1"/>
</dbReference>